<feature type="transmembrane region" description="Helical" evidence="1">
    <location>
        <begin position="64"/>
        <end position="85"/>
    </location>
</feature>
<dbReference type="RefSeq" id="WP_150032567.1">
    <property type="nucleotide sequence ID" value="NZ_VWSH01000002.1"/>
</dbReference>
<feature type="transmembrane region" description="Helical" evidence="1">
    <location>
        <begin position="213"/>
        <end position="230"/>
    </location>
</feature>
<dbReference type="AlphaFoldDB" id="A0A5M6CI50"/>
<sequence>MFKKYLRIQPAPVQLVIMLAFWSLLFLLGAFAMMRYISIAAGISSEHLDSFMQGDMYNHPNVIFISQAIFQITTFLLPALLYAYLADPQPGAYLGLKKPEKPIQIVLAVFLGIFLIFFVAPLGSWLKDLNLGTASKELDEQREKFINTYLSSGNTLATIRNIMLIAVVPAFCEEFFFRGLLMKFAHSFVPKWWFSIGVSALAFAVFHTSISEFVPIFISGVILGIVYYLTSSIWLSVLLHLVVNGVQALASIYSNPALDKSLENNQTVIILFIIATSLVATTLFFLFKSRTILPRNWSVHIPEGKEGQWDMNNI</sequence>
<comment type="caution">
    <text evidence="3">The sequence shown here is derived from an EMBL/GenBank/DDBJ whole genome shotgun (WGS) entry which is preliminary data.</text>
</comment>
<name>A0A5M6CI50_9BACT</name>
<keyword evidence="1" id="KW-0472">Membrane</keyword>
<keyword evidence="1" id="KW-1133">Transmembrane helix</keyword>
<gene>
    <name evidence="3" type="ORF">F0919_09820</name>
</gene>
<accession>A0A5M6CI50</accession>
<keyword evidence="1" id="KW-0812">Transmembrane</keyword>
<dbReference type="Pfam" id="PF02517">
    <property type="entry name" value="Rce1-like"/>
    <property type="match status" value="1"/>
</dbReference>
<reference evidence="3 4" key="1">
    <citation type="submission" date="2019-09" db="EMBL/GenBank/DDBJ databases">
        <title>Genome sequence and assembly of Taibaiella sp.</title>
        <authorList>
            <person name="Chhetri G."/>
        </authorList>
    </citation>
    <scope>NUCLEOTIDE SEQUENCE [LARGE SCALE GENOMIC DNA]</scope>
    <source>
        <strain evidence="3 4">KVB11</strain>
    </source>
</reference>
<evidence type="ECO:0000313" key="3">
    <source>
        <dbReference type="EMBL" id="KAA5534888.1"/>
    </source>
</evidence>
<dbReference type="InterPro" id="IPR003675">
    <property type="entry name" value="Rce1/LyrA-like_dom"/>
</dbReference>
<feature type="transmembrane region" description="Helical" evidence="1">
    <location>
        <begin position="105"/>
        <end position="126"/>
    </location>
</feature>
<feature type="transmembrane region" description="Helical" evidence="1">
    <location>
        <begin position="189"/>
        <end position="207"/>
    </location>
</feature>
<proteinExistence type="predicted"/>
<dbReference type="GO" id="GO:0004175">
    <property type="term" value="F:endopeptidase activity"/>
    <property type="evidence" value="ECO:0007669"/>
    <property type="project" value="UniProtKB-ARBA"/>
</dbReference>
<dbReference type="PANTHER" id="PTHR43592">
    <property type="entry name" value="CAAX AMINO TERMINAL PROTEASE"/>
    <property type="match status" value="1"/>
</dbReference>
<keyword evidence="4" id="KW-1185">Reference proteome</keyword>
<feature type="transmembrane region" description="Helical" evidence="1">
    <location>
        <begin position="266"/>
        <end position="287"/>
    </location>
</feature>
<evidence type="ECO:0000256" key="1">
    <source>
        <dbReference type="SAM" id="Phobius"/>
    </source>
</evidence>
<dbReference type="PANTHER" id="PTHR43592:SF15">
    <property type="entry name" value="CAAX AMINO TERMINAL PROTEASE FAMILY PROTEIN"/>
    <property type="match status" value="1"/>
</dbReference>
<evidence type="ECO:0000259" key="2">
    <source>
        <dbReference type="Pfam" id="PF02517"/>
    </source>
</evidence>
<protein>
    <submittedName>
        <fullName evidence="3">CPBP family intramembrane metalloprotease</fullName>
    </submittedName>
</protein>
<dbReference type="EMBL" id="VWSH01000002">
    <property type="protein sequence ID" value="KAA5534888.1"/>
    <property type="molecule type" value="Genomic_DNA"/>
</dbReference>
<keyword evidence="3" id="KW-0378">Hydrolase</keyword>
<dbReference type="GO" id="GO:0008237">
    <property type="term" value="F:metallopeptidase activity"/>
    <property type="evidence" value="ECO:0007669"/>
    <property type="project" value="UniProtKB-KW"/>
</dbReference>
<dbReference type="GO" id="GO:0080120">
    <property type="term" value="P:CAAX-box protein maturation"/>
    <property type="evidence" value="ECO:0007669"/>
    <property type="project" value="UniProtKB-ARBA"/>
</dbReference>
<evidence type="ECO:0000313" key="4">
    <source>
        <dbReference type="Proteomes" id="UP000323632"/>
    </source>
</evidence>
<organism evidence="3 4">
    <name type="scientific">Taibaiella lutea</name>
    <dbReference type="NCBI Taxonomy" id="2608001"/>
    <lineage>
        <taxon>Bacteria</taxon>
        <taxon>Pseudomonadati</taxon>
        <taxon>Bacteroidota</taxon>
        <taxon>Chitinophagia</taxon>
        <taxon>Chitinophagales</taxon>
        <taxon>Chitinophagaceae</taxon>
        <taxon>Taibaiella</taxon>
    </lineage>
</organism>
<dbReference type="Proteomes" id="UP000323632">
    <property type="component" value="Unassembled WGS sequence"/>
</dbReference>
<dbReference type="GO" id="GO:0006508">
    <property type="term" value="P:proteolysis"/>
    <property type="evidence" value="ECO:0007669"/>
    <property type="project" value="UniProtKB-KW"/>
</dbReference>
<feature type="domain" description="CAAX prenyl protease 2/Lysostaphin resistance protein A-like" evidence="2">
    <location>
        <begin position="159"/>
        <end position="245"/>
    </location>
</feature>
<keyword evidence="3" id="KW-0645">Protease</keyword>
<keyword evidence="3" id="KW-0482">Metalloprotease</keyword>